<dbReference type="GO" id="GO:0004792">
    <property type="term" value="F:thiosulfate-cyanide sulfurtransferase activity"/>
    <property type="evidence" value="ECO:0007669"/>
    <property type="project" value="TreeGrafter"/>
</dbReference>
<gene>
    <name evidence="4" type="ORF">EYH02_04405</name>
</gene>
<proteinExistence type="inferred from homology"/>
<dbReference type="GO" id="GO:0016779">
    <property type="term" value="F:nucleotidyltransferase activity"/>
    <property type="evidence" value="ECO:0007669"/>
    <property type="project" value="TreeGrafter"/>
</dbReference>
<sequence length="245" mass="26663">MSSNLEMERYARQIPVIGVDGQRKLATSSVLIVGVGGLGSAVALYLTAMGVGKLVLVDEGCIELSNLNRQILYSSQDLGLKKVEVAKSRLKALNPYVVIETYDRRLDEELAKELVKRVDVVVDALDNWESRLVLNRVCVEYGKPLIHAGVEGFYGQVMTVVPGKGPCLACLFSEMPRTSQRAIPVLGAVAGVLGTIEAIEAVKVLLSLGKPLIGRMLIVDLLSMDFRVVEIRRNPRCPVCSRVAT</sequence>
<evidence type="ECO:0000256" key="1">
    <source>
        <dbReference type="ARBA" id="ARBA00009919"/>
    </source>
</evidence>
<dbReference type="Pfam" id="PF00899">
    <property type="entry name" value="ThiF"/>
    <property type="match status" value="1"/>
</dbReference>
<dbReference type="GO" id="GO:0008641">
    <property type="term" value="F:ubiquitin-like modifier activating enzyme activity"/>
    <property type="evidence" value="ECO:0007669"/>
    <property type="project" value="InterPro"/>
</dbReference>
<evidence type="ECO:0000259" key="3">
    <source>
        <dbReference type="Pfam" id="PF00899"/>
    </source>
</evidence>
<organism evidence="4 5">
    <name type="scientific">Ignisphaera aggregans</name>
    <dbReference type="NCBI Taxonomy" id="334771"/>
    <lineage>
        <taxon>Archaea</taxon>
        <taxon>Thermoproteota</taxon>
        <taxon>Thermoprotei</taxon>
        <taxon>Desulfurococcales</taxon>
        <taxon>Desulfurococcaceae</taxon>
        <taxon>Ignisphaera</taxon>
    </lineage>
</organism>
<dbReference type="EMBL" id="DQTV01000080">
    <property type="protein sequence ID" value="HIP57292.1"/>
    <property type="molecule type" value="Genomic_DNA"/>
</dbReference>
<keyword evidence="2" id="KW-0472">Membrane</keyword>
<dbReference type="InterPro" id="IPR035985">
    <property type="entry name" value="Ubiquitin-activating_enz"/>
</dbReference>
<reference evidence="4" key="1">
    <citation type="journal article" date="2020" name="ISME J.">
        <title>Gammaproteobacteria mediating utilization of methyl-, sulfur- and petroleum organic compounds in deep ocean hydrothermal plumes.</title>
        <authorList>
            <person name="Zhou Z."/>
            <person name="Liu Y."/>
            <person name="Pan J."/>
            <person name="Cron B.R."/>
            <person name="Toner B.M."/>
            <person name="Anantharaman K."/>
            <person name="Breier J.A."/>
            <person name="Dick G.J."/>
            <person name="Li M."/>
        </authorList>
    </citation>
    <scope>NUCLEOTIDE SEQUENCE</scope>
    <source>
        <strain evidence="4">SZUA-1435</strain>
    </source>
</reference>
<dbReference type="Proteomes" id="UP000605805">
    <property type="component" value="Unassembled WGS sequence"/>
</dbReference>
<keyword evidence="2" id="KW-0812">Transmembrane</keyword>
<dbReference type="FunFam" id="3.40.50.720:FF:000080">
    <property type="entry name" value="Thiazole biosynthesis adenylyltransferase ThiF"/>
    <property type="match status" value="1"/>
</dbReference>
<feature type="transmembrane region" description="Helical" evidence="2">
    <location>
        <begin position="25"/>
        <end position="46"/>
    </location>
</feature>
<dbReference type="AlphaFoldDB" id="A0A833DTI0"/>
<evidence type="ECO:0000313" key="5">
    <source>
        <dbReference type="Proteomes" id="UP000605805"/>
    </source>
</evidence>
<name>A0A833DTI0_9CREN</name>
<dbReference type="PANTHER" id="PTHR10953">
    <property type="entry name" value="UBIQUITIN-ACTIVATING ENZYME E1"/>
    <property type="match status" value="1"/>
</dbReference>
<dbReference type="CDD" id="cd00757">
    <property type="entry name" value="ThiF_MoeB_HesA_family"/>
    <property type="match status" value="1"/>
</dbReference>
<protein>
    <submittedName>
        <fullName evidence="4">HesA/MoeB/ThiF family protein</fullName>
    </submittedName>
</protein>
<dbReference type="PANTHER" id="PTHR10953:SF102">
    <property type="entry name" value="ADENYLYLTRANSFERASE AND SULFURTRANSFERASE MOCS3"/>
    <property type="match status" value="1"/>
</dbReference>
<dbReference type="InterPro" id="IPR000594">
    <property type="entry name" value="ThiF_NAD_FAD-bd"/>
</dbReference>
<comment type="caution">
    <text evidence="4">The sequence shown here is derived from an EMBL/GenBank/DDBJ whole genome shotgun (WGS) entry which is preliminary data.</text>
</comment>
<evidence type="ECO:0000256" key="2">
    <source>
        <dbReference type="SAM" id="Phobius"/>
    </source>
</evidence>
<dbReference type="InterPro" id="IPR045886">
    <property type="entry name" value="ThiF/MoeB/HesA"/>
</dbReference>
<comment type="similarity">
    <text evidence="1">Belongs to the HesA/MoeB/ThiF family.</text>
</comment>
<feature type="domain" description="THIF-type NAD/FAD binding fold" evidence="3">
    <location>
        <begin position="10"/>
        <end position="239"/>
    </location>
</feature>
<keyword evidence="2" id="KW-1133">Transmembrane helix</keyword>
<dbReference type="GO" id="GO:0005737">
    <property type="term" value="C:cytoplasm"/>
    <property type="evidence" value="ECO:0007669"/>
    <property type="project" value="TreeGrafter"/>
</dbReference>
<evidence type="ECO:0000313" key="4">
    <source>
        <dbReference type="EMBL" id="HIP57292.1"/>
    </source>
</evidence>
<accession>A0A833DTI0</accession>
<dbReference type="Gene3D" id="3.40.50.720">
    <property type="entry name" value="NAD(P)-binding Rossmann-like Domain"/>
    <property type="match status" value="1"/>
</dbReference>
<dbReference type="SUPFAM" id="SSF69572">
    <property type="entry name" value="Activating enzymes of the ubiquitin-like proteins"/>
    <property type="match status" value="1"/>
</dbReference>